<gene>
    <name evidence="6" type="primary">LOC103499681</name>
</gene>
<dbReference type="KEGG" id="cmo:103499681"/>
<protein>
    <submittedName>
        <fullName evidence="6">Phenylcoumaran benzylic ether reductase POP1-like</fullName>
    </submittedName>
</protein>
<dbReference type="PANTHER" id="PTHR43349:SF35">
    <property type="entry name" value="PHENYLCOUMARAN BENZYLIC ETHER REDUCTASE 1"/>
    <property type="match status" value="1"/>
</dbReference>
<dbReference type="InParanoid" id="A0A1S3CET9"/>
<name>A0A1S3CET9_CUCME</name>
<keyword evidence="5" id="KW-1185">Reference proteome</keyword>
<dbReference type="PANTHER" id="PTHR43349">
    <property type="entry name" value="PINORESINOL REDUCTASE-RELATED"/>
    <property type="match status" value="1"/>
</dbReference>
<dbReference type="Gene3D" id="3.90.25.10">
    <property type="entry name" value="UDP-galactose 4-epimerase, domain 1"/>
    <property type="match status" value="1"/>
</dbReference>
<dbReference type="GeneID" id="103499681"/>
<dbReference type="InterPro" id="IPR036291">
    <property type="entry name" value="NAD(P)-bd_dom_sf"/>
</dbReference>
<proteinExistence type="inferred from homology"/>
<dbReference type="Proteomes" id="UP001652600">
    <property type="component" value="Chromosome 11"/>
</dbReference>
<dbReference type="InterPro" id="IPR008030">
    <property type="entry name" value="NmrA-like"/>
</dbReference>
<evidence type="ECO:0000313" key="5">
    <source>
        <dbReference type="Proteomes" id="UP001652600"/>
    </source>
</evidence>
<dbReference type="InterPro" id="IPR050608">
    <property type="entry name" value="NmrA-type/Isoflavone_red_sf"/>
</dbReference>
<sequence>MAQKLKVLIIGGTGYIGKFVVEASALAGHPTFVLVRQSTLSDSAKSSIIDSFRNLGVNFVFGDIFDNESLVRAIQQVDVVISTVGRGLLSHQQNIISAIKQAGNIKRFFPSEFGNDVDRVHAVEPAKSMFARKVEIRRVVEAEGIPHTFVVSNFFDGYYLRNFSQPGATEPPRDKIKIFGDGNLKVIYNKEEDIGTYTIRAIDDPRTFNKILYIRPPANIYSTNELVSLWEKKICRILEKTYVSEEELVKNIQETPVPLNTALAISHSAFVKGDHTNFDIEPSIGVEASELYPDVHYTTVEDYLNQFV</sequence>
<feature type="domain" description="NmrA-like" evidence="4">
    <location>
        <begin position="4"/>
        <end position="304"/>
    </location>
</feature>
<reference evidence="6" key="1">
    <citation type="submission" date="2025-08" db="UniProtKB">
        <authorList>
            <consortium name="RefSeq"/>
        </authorList>
    </citation>
    <scope>IDENTIFICATION</scope>
    <source>
        <tissue evidence="6">Stem</tissue>
    </source>
</reference>
<dbReference type="CDD" id="cd05259">
    <property type="entry name" value="PCBER_SDR_a"/>
    <property type="match status" value="1"/>
</dbReference>
<keyword evidence="2" id="KW-0521">NADP</keyword>
<dbReference type="RefSeq" id="XP_008460946.2">
    <property type="nucleotide sequence ID" value="XM_008462724.3"/>
</dbReference>
<dbReference type="InterPro" id="IPR045312">
    <property type="entry name" value="PCBER-like"/>
</dbReference>
<dbReference type="SUPFAM" id="SSF51735">
    <property type="entry name" value="NAD(P)-binding Rossmann-fold domains"/>
    <property type="match status" value="1"/>
</dbReference>
<dbReference type="Gramene" id="MELO3C023305.2.1">
    <property type="protein sequence ID" value="MELO3C023305.2.1"/>
    <property type="gene ID" value="MELO3C023305.2"/>
</dbReference>
<dbReference type="Pfam" id="PF05368">
    <property type="entry name" value="NmrA"/>
    <property type="match status" value="1"/>
</dbReference>
<dbReference type="AlphaFoldDB" id="A0A1S3CET9"/>
<dbReference type="Gene3D" id="3.40.50.720">
    <property type="entry name" value="NAD(P)-binding Rossmann-like Domain"/>
    <property type="match status" value="1"/>
</dbReference>
<accession>A0A1S3CET9</accession>
<dbReference type="GO" id="GO:0016491">
    <property type="term" value="F:oxidoreductase activity"/>
    <property type="evidence" value="ECO:0007669"/>
    <property type="project" value="UniProtKB-KW"/>
</dbReference>
<evidence type="ECO:0000256" key="1">
    <source>
        <dbReference type="ARBA" id="ARBA00005725"/>
    </source>
</evidence>
<evidence type="ECO:0000259" key="4">
    <source>
        <dbReference type="Pfam" id="PF05368"/>
    </source>
</evidence>
<evidence type="ECO:0000256" key="3">
    <source>
        <dbReference type="ARBA" id="ARBA00023002"/>
    </source>
</evidence>
<evidence type="ECO:0000313" key="6">
    <source>
        <dbReference type="RefSeq" id="XP_008460946.2"/>
    </source>
</evidence>
<organism evidence="5 6">
    <name type="scientific">Cucumis melo</name>
    <name type="common">Muskmelon</name>
    <dbReference type="NCBI Taxonomy" id="3656"/>
    <lineage>
        <taxon>Eukaryota</taxon>
        <taxon>Viridiplantae</taxon>
        <taxon>Streptophyta</taxon>
        <taxon>Embryophyta</taxon>
        <taxon>Tracheophyta</taxon>
        <taxon>Spermatophyta</taxon>
        <taxon>Magnoliopsida</taxon>
        <taxon>eudicotyledons</taxon>
        <taxon>Gunneridae</taxon>
        <taxon>Pentapetalae</taxon>
        <taxon>rosids</taxon>
        <taxon>fabids</taxon>
        <taxon>Cucurbitales</taxon>
        <taxon>Cucurbitaceae</taxon>
        <taxon>Benincaseae</taxon>
        <taxon>Cucumis</taxon>
    </lineage>
</organism>
<dbReference type="GO" id="GO:0009807">
    <property type="term" value="P:lignan biosynthetic process"/>
    <property type="evidence" value="ECO:0007669"/>
    <property type="project" value="UniProtKB-ARBA"/>
</dbReference>
<keyword evidence="3" id="KW-0560">Oxidoreductase</keyword>
<evidence type="ECO:0000256" key="2">
    <source>
        <dbReference type="ARBA" id="ARBA00022857"/>
    </source>
</evidence>
<dbReference type="eggNOG" id="ENOG502QPMY">
    <property type="taxonomic scope" value="Eukaryota"/>
</dbReference>
<comment type="similarity">
    <text evidence="1">Belongs to the NmrA-type oxidoreductase family. Isoflavone reductase subfamily.</text>
</comment>